<dbReference type="InterPro" id="IPR040676">
    <property type="entry name" value="DUF5641"/>
</dbReference>
<dbReference type="AlphaFoldDB" id="A0A4C1YH60"/>
<feature type="domain" description="DUF5641" evidence="1">
    <location>
        <begin position="92"/>
        <end position="151"/>
    </location>
</feature>
<reference evidence="2 3" key="1">
    <citation type="journal article" date="2019" name="Commun. Biol.">
        <title>The bagworm genome reveals a unique fibroin gene that provides high tensile strength.</title>
        <authorList>
            <person name="Kono N."/>
            <person name="Nakamura H."/>
            <person name="Ohtoshi R."/>
            <person name="Tomita M."/>
            <person name="Numata K."/>
            <person name="Arakawa K."/>
        </authorList>
    </citation>
    <scope>NUCLEOTIDE SEQUENCE [LARGE SCALE GENOMIC DNA]</scope>
</reference>
<evidence type="ECO:0000259" key="1">
    <source>
        <dbReference type="Pfam" id="PF18701"/>
    </source>
</evidence>
<sequence length="158" mass="17574">MPSAEGDLPPEHLYHHQPTFTCTGVDYFGPTTVTIGRKHEKRCEALFTCLTTCAVRTELAKSLSSNLTSKDIASGCFIARRGTTRVKYSDNVPRRARGNPTCRAPAEGDIVLIVDPSSPRFSWSRGKIKKTYPDPDNQVRVVDVEMTEEFCGVPLRRS</sequence>
<dbReference type="InterPro" id="IPR036397">
    <property type="entry name" value="RNaseH_sf"/>
</dbReference>
<name>A0A4C1YH60_EUMVA</name>
<dbReference type="OrthoDB" id="8958038at2759"/>
<dbReference type="EMBL" id="BGZK01001194">
    <property type="protein sequence ID" value="GBP73979.1"/>
    <property type="molecule type" value="Genomic_DNA"/>
</dbReference>
<protein>
    <recommendedName>
        <fullName evidence="1">DUF5641 domain-containing protein</fullName>
    </recommendedName>
</protein>
<dbReference type="PANTHER" id="PTHR47331:SF1">
    <property type="entry name" value="GAG-LIKE PROTEIN"/>
    <property type="match status" value="1"/>
</dbReference>
<evidence type="ECO:0000313" key="2">
    <source>
        <dbReference type="EMBL" id="GBP73979.1"/>
    </source>
</evidence>
<dbReference type="Pfam" id="PF18701">
    <property type="entry name" value="DUF5641"/>
    <property type="match status" value="1"/>
</dbReference>
<gene>
    <name evidence="2" type="ORF">EVAR_87844_1</name>
</gene>
<dbReference type="PANTHER" id="PTHR47331">
    <property type="entry name" value="PHD-TYPE DOMAIN-CONTAINING PROTEIN"/>
    <property type="match status" value="1"/>
</dbReference>
<comment type="caution">
    <text evidence="2">The sequence shown here is derived from an EMBL/GenBank/DDBJ whole genome shotgun (WGS) entry which is preliminary data.</text>
</comment>
<dbReference type="Gene3D" id="3.30.420.10">
    <property type="entry name" value="Ribonuclease H-like superfamily/Ribonuclease H"/>
    <property type="match status" value="1"/>
</dbReference>
<evidence type="ECO:0000313" key="3">
    <source>
        <dbReference type="Proteomes" id="UP000299102"/>
    </source>
</evidence>
<organism evidence="2 3">
    <name type="scientific">Eumeta variegata</name>
    <name type="common">Bagworm moth</name>
    <name type="synonym">Eumeta japonica</name>
    <dbReference type="NCBI Taxonomy" id="151549"/>
    <lineage>
        <taxon>Eukaryota</taxon>
        <taxon>Metazoa</taxon>
        <taxon>Ecdysozoa</taxon>
        <taxon>Arthropoda</taxon>
        <taxon>Hexapoda</taxon>
        <taxon>Insecta</taxon>
        <taxon>Pterygota</taxon>
        <taxon>Neoptera</taxon>
        <taxon>Endopterygota</taxon>
        <taxon>Lepidoptera</taxon>
        <taxon>Glossata</taxon>
        <taxon>Ditrysia</taxon>
        <taxon>Tineoidea</taxon>
        <taxon>Psychidae</taxon>
        <taxon>Oiketicinae</taxon>
        <taxon>Eumeta</taxon>
    </lineage>
</organism>
<accession>A0A4C1YH60</accession>
<keyword evidence="3" id="KW-1185">Reference proteome</keyword>
<dbReference type="Proteomes" id="UP000299102">
    <property type="component" value="Unassembled WGS sequence"/>
</dbReference>
<proteinExistence type="predicted"/>
<dbReference type="GO" id="GO:0003676">
    <property type="term" value="F:nucleic acid binding"/>
    <property type="evidence" value="ECO:0007669"/>
    <property type="project" value="InterPro"/>
</dbReference>